<gene>
    <name evidence="2" type="ORF">KN1_25350</name>
</gene>
<evidence type="ECO:0000313" key="2">
    <source>
        <dbReference type="EMBL" id="BCU71238.1"/>
    </source>
</evidence>
<feature type="transmembrane region" description="Helical" evidence="1">
    <location>
        <begin position="6"/>
        <end position="25"/>
    </location>
</feature>
<evidence type="ECO:0000256" key="1">
    <source>
        <dbReference type="SAM" id="Phobius"/>
    </source>
</evidence>
<sequence length="104" mass="11940">MLPICYSSLPLLVYGILTPIYTYALEGKLSNEKAFYFAWVTAPFLVAYFYVKSIMFIPLLLIFNIIAYIIVFNNKYKYIVSVLLSASILCQLIYSLIVLHITHA</sequence>
<organism evidence="2 3">
    <name type="scientific">Stygiolobus caldivivus</name>
    <dbReference type="NCBI Taxonomy" id="2824673"/>
    <lineage>
        <taxon>Archaea</taxon>
        <taxon>Thermoproteota</taxon>
        <taxon>Thermoprotei</taxon>
        <taxon>Sulfolobales</taxon>
        <taxon>Sulfolobaceae</taxon>
        <taxon>Stygiolobus</taxon>
    </lineage>
</organism>
<dbReference type="EMBL" id="AP024597">
    <property type="protein sequence ID" value="BCU71238.1"/>
    <property type="molecule type" value="Genomic_DNA"/>
</dbReference>
<dbReference type="Proteomes" id="UP000825123">
    <property type="component" value="Chromosome"/>
</dbReference>
<keyword evidence="1" id="KW-0472">Membrane</keyword>
<proteinExistence type="predicted"/>
<dbReference type="AlphaFoldDB" id="A0A8D5U8D1"/>
<accession>A0A8D5U8D1</accession>
<keyword evidence="1" id="KW-1133">Transmembrane helix</keyword>
<evidence type="ECO:0000313" key="3">
    <source>
        <dbReference type="Proteomes" id="UP000825123"/>
    </source>
</evidence>
<keyword evidence="1" id="KW-0812">Transmembrane</keyword>
<feature type="transmembrane region" description="Helical" evidence="1">
    <location>
        <begin position="79"/>
        <end position="101"/>
    </location>
</feature>
<name>A0A8D5U8D1_9CREN</name>
<reference evidence="2 3" key="1">
    <citation type="submission" date="2021-04" db="EMBL/GenBank/DDBJ databases">
        <title>Complete genome sequence of Stygiolobus sp. KN-1.</title>
        <authorList>
            <person name="Nakamura K."/>
            <person name="Sakai H."/>
            <person name="Kurosawa N."/>
        </authorList>
    </citation>
    <scope>NUCLEOTIDE SEQUENCE [LARGE SCALE GENOMIC DNA]</scope>
    <source>
        <strain evidence="2 3">KN-1</strain>
    </source>
</reference>
<protein>
    <submittedName>
        <fullName evidence="2">Uncharacterized protein</fullName>
    </submittedName>
</protein>
<keyword evidence="3" id="KW-1185">Reference proteome</keyword>
<dbReference type="KEGG" id="csty:KN1_25350"/>